<accession>A0AAD5R3J0</accession>
<sequence length="74" mass="8650">MDFELPIEHLYCLSCGNVARKHIFYKLLLLWVSCIVSLCDLPPVISAPIIQWSVYKKRKLRVLKRVRAHQGTIE</sequence>
<reference evidence="2" key="1">
    <citation type="submission" date="2021-06" db="EMBL/GenBank/DDBJ databases">
        <title>Parelaphostrongylus tenuis whole genome reference sequence.</title>
        <authorList>
            <person name="Garwood T.J."/>
            <person name="Larsen P.A."/>
            <person name="Fountain-Jones N.M."/>
            <person name="Garbe J.R."/>
            <person name="Macchietto M.G."/>
            <person name="Kania S.A."/>
            <person name="Gerhold R.W."/>
            <person name="Richards J.E."/>
            <person name="Wolf T.M."/>
        </authorList>
    </citation>
    <scope>NUCLEOTIDE SEQUENCE</scope>
    <source>
        <strain evidence="2">MNPRO001-30</strain>
        <tissue evidence="2">Meninges</tissue>
    </source>
</reference>
<proteinExistence type="predicted"/>
<dbReference type="EMBL" id="JAHQIW010006354">
    <property type="protein sequence ID" value="KAJ1368920.1"/>
    <property type="molecule type" value="Genomic_DNA"/>
</dbReference>
<keyword evidence="1" id="KW-0472">Membrane</keyword>
<keyword evidence="1" id="KW-0812">Transmembrane</keyword>
<name>A0AAD5R3J0_PARTN</name>
<evidence type="ECO:0000313" key="2">
    <source>
        <dbReference type="EMBL" id="KAJ1368920.1"/>
    </source>
</evidence>
<evidence type="ECO:0000313" key="3">
    <source>
        <dbReference type="Proteomes" id="UP001196413"/>
    </source>
</evidence>
<dbReference type="Proteomes" id="UP001196413">
    <property type="component" value="Unassembled WGS sequence"/>
</dbReference>
<protein>
    <submittedName>
        <fullName evidence="2">Uncharacterized protein</fullName>
    </submittedName>
</protein>
<organism evidence="2 3">
    <name type="scientific">Parelaphostrongylus tenuis</name>
    <name type="common">Meningeal worm</name>
    <dbReference type="NCBI Taxonomy" id="148309"/>
    <lineage>
        <taxon>Eukaryota</taxon>
        <taxon>Metazoa</taxon>
        <taxon>Ecdysozoa</taxon>
        <taxon>Nematoda</taxon>
        <taxon>Chromadorea</taxon>
        <taxon>Rhabditida</taxon>
        <taxon>Rhabditina</taxon>
        <taxon>Rhabditomorpha</taxon>
        <taxon>Strongyloidea</taxon>
        <taxon>Metastrongylidae</taxon>
        <taxon>Parelaphostrongylus</taxon>
    </lineage>
</organism>
<evidence type="ECO:0000256" key="1">
    <source>
        <dbReference type="SAM" id="Phobius"/>
    </source>
</evidence>
<feature type="transmembrane region" description="Helical" evidence="1">
    <location>
        <begin position="28"/>
        <end position="55"/>
    </location>
</feature>
<comment type="caution">
    <text evidence="2">The sequence shown here is derived from an EMBL/GenBank/DDBJ whole genome shotgun (WGS) entry which is preliminary data.</text>
</comment>
<gene>
    <name evidence="2" type="ORF">KIN20_030280</name>
</gene>
<keyword evidence="3" id="KW-1185">Reference proteome</keyword>
<dbReference type="AlphaFoldDB" id="A0AAD5R3J0"/>
<keyword evidence="1" id="KW-1133">Transmembrane helix</keyword>